<sequence length="374" mass="42935">MRRNRQSIGLLLLRYRSKSIILFLLSVLSLYYYLHAAHVANMISIANEGKTPGFMVLGMHRSGTSMLSGLLVEGFGYDTGGADMGGSYDNEKGFYERWDVVLQNDEFLHAQNAGWSWNVLEYNPEKANEQKEKGVVSFSAGKKALKFMNKRLKILPYIQKDPRMCITLPTWLHQLNEKPAIVFTYRHPLEVAMSLNRREQNYDTEITIEHGLLLWITYNMRALQNSVGLCRVYSSNEAILVNPKKEVERIKNELVAKCNVIPPPTHEIPRKVVDSFVDPKLQHNKHDRGAKEQKSQQHVLKDFGGGCVARDFKSDFDERSAKRKAELDMYLIAMRVFCDLESGRAYRDAYEWPDLGRLSNKFASPTHRPHPSPQ</sequence>
<dbReference type="AlphaFoldDB" id="A0ABD3LZR3"/>
<organism evidence="1 2">
    <name type="scientific">Discostella pseudostelligera</name>
    <dbReference type="NCBI Taxonomy" id="259834"/>
    <lineage>
        <taxon>Eukaryota</taxon>
        <taxon>Sar</taxon>
        <taxon>Stramenopiles</taxon>
        <taxon>Ochrophyta</taxon>
        <taxon>Bacillariophyta</taxon>
        <taxon>Coscinodiscophyceae</taxon>
        <taxon>Thalassiosirophycidae</taxon>
        <taxon>Stephanodiscales</taxon>
        <taxon>Stephanodiscaceae</taxon>
        <taxon>Discostella</taxon>
    </lineage>
</organism>
<keyword evidence="2" id="KW-1185">Reference proteome</keyword>
<gene>
    <name evidence="1" type="ORF">ACHAWU_008415</name>
</gene>
<evidence type="ECO:0008006" key="3">
    <source>
        <dbReference type="Google" id="ProtNLM"/>
    </source>
</evidence>
<dbReference type="EMBL" id="JALLBG020000268">
    <property type="protein sequence ID" value="KAL3757254.1"/>
    <property type="molecule type" value="Genomic_DNA"/>
</dbReference>
<comment type="caution">
    <text evidence="1">The sequence shown here is derived from an EMBL/GenBank/DDBJ whole genome shotgun (WGS) entry which is preliminary data.</text>
</comment>
<dbReference type="InterPro" id="IPR027417">
    <property type="entry name" value="P-loop_NTPase"/>
</dbReference>
<name>A0ABD3LZR3_9STRA</name>
<dbReference type="Proteomes" id="UP001530293">
    <property type="component" value="Unassembled WGS sequence"/>
</dbReference>
<accession>A0ABD3LZR3</accession>
<evidence type="ECO:0000313" key="2">
    <source>
        <dbReference type="Proteomes" id="UP001530293"/>
    </source>
</evidence>
<reference evidence="1 2" key="1">
    <citation type="submission" date="2024-10" db="EMBL/GenBank/DDBJ databases">
        <title>Updated reference genomes for cyclostephanoid diatoms.</title>
        <authorList>
            <person name="Roberts W.R."/>
            <person name="Alverson A.J."/>
        </authorList>
    </citation>
    <scope>NUCLEOTIDE SEQUENCE [LARGE SCALE GENOMIC DNA]</scope>
    <source>
        <strain evidence="1 2">AJA232-27</strain>
    </source>
</reference>
<evidence type="ECO:0000313" key="1">
    <source>
        <dbReference type="EMBL" id="KAL3757254.1"/>
    </source>
</evidence>
<protein>
    <recommendedName>
        <fullName evidence="3">Sulfotransferase</fullName>
    </recommendedName>
</protein>
<proteinExistence type="predicted"/>
<dbReference type="SUPFAM" id="SSF52540">
    <property type="entry name" value="P-loop containing nucleoside triphosphate hydrolases"/>
    <property type="match status" value="1"/>
</dbReference>
<dbReference type="Gene3D" id="3.40.50.300">
    <property type="entry name" value="P-loop containing nucleotide triphosphate hydrolases"/>
    <property type="match status" value="1"/>
</dbReference>